<dbReference type="InterPro" id="IPR039298">
    <property type="entry name" value="ACOT13"/>
</dbReference>
<dbReference type="PANTHER" id="PTHR21660">
    <property type="entry name" value="THIOESTERASE SUPERFAMILY MEMBER-RELATED"/>
    <property type="match status" value="1"/>
</dbReference>
<gene>
    <name evidence="4" type="ORF">PHYBLDRAFT_184653</name>
</gene>
<dbReference type="Gene3D" id="3.10.129.10">
    <property type="entry name" value="Hotdog Thioesterase"/>
    <property type="match status" value="1"/>
</dbReference>
<dbReference type="VEuPathDB" id="FungiDB:PHYBLDRAFT_184653"/>
<dbReference type="PANTHER" id="PTHR21660:SF1">
    <property type="entry name" value="ACYL-COENZYME A THIOESTERASE 13"/>
    <property type="match status" value="1"/>
</dbReference>
<dbReference type="InterPro" id="IPR003736">
    <property type="entry name" value="PAAI_dom"/>
</dbReference>
<dbReference type="NCBIfam" id="TIGR00369">
    <property type="entry name" value="unchar_dom_1"/>
    <property type="match status" value="1"/>
</dbReference>
<evidence type="ECO:0000256" key="2">
    <source>
        <dbReference type="ARBA" id="ARBA00022801"/>
    </source>
</evidence>
<dbReference type="OrthoDB" id="46529at2759"/>
<keyword evidence="5" id="KW-1185">Reference proteome</keyword>
<evidence type="ECO:0000313" key="4">
    <source>
        <dbReference type="EMBL" id="OAD79113.1"/>
    </source>
</evidence>
<feature type="domain" description="Thioesterase" evidence="3">
    <location>
        <begin position="66"/>
        <end position="143"/>
    </location>
</feature>
<evidence type="ECO:0000259" key="3">
    <source>
        <dbReference type="Pfam" id="PF03061"/>
    </source>
</evidence>
<dbReference type="InterPro" id="IPR006683">
    <property type="entry name" value="Thioestr_dom"/>
</dbReference>
<proteinExistence type="inferred from homology"/>
<comment type="similarity">
    <text evidence="1">Belongs to the thioesterase PaaI family.</text>
</comment>
<protein>
    <recommendedName>
        <fullName evidence="3">Thioesterase domain-containing protein</fullName>
    </recommendedName>
</protein>
<name>A0A162V043_PHYB8</name>
<keyword evidence="2" id="KW-0378">Hydrolase</keyword>
<dbReference type="InterPro" id="IPR029069">
    <property type="entry name" value="HotDog_dom_sf"/>
</dbReference>
<evidence type="ECO:0000256" key="1">
    <source>
        <dbReference type="ARBA" id="ARBA00008324"/>
    </source>
</evidence>
<reference evidence="5" key="1">
    <citation type="submission" date="2015-06" db="EMBL/GenBank/DDBJ databases">
        <title>Expansion of signal transduction pathways in fungi by whole-genome duplication.</title>
        <authorList>
            <consortium name="DOE Joint Genome Institute"/>
            <person name="Corrochano L.M."/>
            <person name="Kuo A."/>
            <person name="Marcet-Houben M."/>
            <person name="Polaino S."/>
            <person name="Salamov A."/>
            <person name="Villalobos J.M."/>
            <person name="Alvarez M.I."/>
            <person name="Avalos J."/>
            <person name="Benito E.P."/>
            <person name="Benoit I."/>
            <person name="Burger G."/>
            <person name="Camino L.P."/>
            <person name="Canovas D."/>
            <person name="Cerda-Olmedo E."/>
            <person name="Cheng J.-F."/>
            <person name="Dominguez A."/>
            <person name="Elias M."/>
            <person name="Eslava A.P."/>
            <person name="Glaser F."/>
            <person name="Grimwood J."/>
            <person name="Gutierrez G."/>
            <person name="Heitman J."/>
            <person name="Henrissat B."/>
            <person name="Iturriaga E.A."/>
            <person name="Lang B.F."/>
            <person name="Lavin J.L."/>
            <person name="Lee S."/>
            <person name="Li W."/>
            <person name="Lindquist E."/>
            <person name="Lopez-Garcia S."/>
            <person name="Luque E.M."/>
            <person name="Marcos A.T."/>
            <person name="Martin J."/>
            <person name="McCluskey K."/>
            <person name="Medina H.R."/>
            <person name="Miralles-Duran A."/>
            <person name="Miyazaki A."/>
            <person name="Munoz-Torres E."/>
            <person name="Oguiza J.A."/>
            <person name="Ohm R."/>
            <person name="Olmedo M."/>
            <person name="Orejas M."/>
            <person name="Ortiz-Castellanos L."/>
            <person name="Pisabarro A.G."/>
            <person name="Rodriguez-Romero J."/>
            <person name="Ruiz-Herrera J."/>
            <person name="Ruiz-Vazquez R."/>
            <person name="Sanz C."/>
            <person name="Schackwitz W."/>
            <person name="Schmutz J."/>
            <person name="Shahriari M."/>
            <person name="Shelest E."/>
            <person name="Silva-Franco F."/>
            <person name="Soanes D."/>
            <person name="Syed K."/>
            <person name="Tagua V.G."/>
            <person name="Talbot N.J."/>
            <person name="Thon M."/>
            <person name="De vries R.P."/>
            <person name="Wiebenga A."/>
            <person name="Yadav J.S."/>
            <person name="Braun E.L."/>
            <person name="Baker S."/>
            <person name="Garre V."/>
            <person name="Horwitz B."/>
            <person name="Torres-Martinez S."/>
            <person name="Idnurm A."/>
            <person name="Herrera-Estrella A."/>
            <person name="Gabaldon T."/>
            <person name="Grigoriev I.V."/>
        </authorList>
    </citation>
    <scope>NUCLEOTIDE SEQUENCE [LARGE SCALE GENOMIC DNA]</scope>
    <source>
        <strain evidence="5">NRRL 1555(-)</strain>
    </source>
</reference>
<dbReference type="AlphaFoldDB" id="A0A162V043"/>
<dbReference type="RefSeq" id="XP_018297153.1">
    <property type="nucleotide sequence ID" value="XM_018438966.1"/>
</dbReference>
<dbReference type="Pfam" id="PF03061">
    <property type="entry name" value="4HBT"/>
    <property type="match status" value="1"/>
</dbReference>
<organism evidence="4 5">
    <name type="scientific">Phycomyces blakesleeanus (strain ATCC 8743b / DSM 1359 / FGSC 10004 / NBRC 33097 / NRRL 1555)</name>
    <dbReference type="NCBI Taxonomy" id="763407"/>
    <lineage>
        <taxon>Eukaryota</taxon>
        <taxon>Fungi</taxon>
        <taxon>Fungi incertae sedis</taxon>
        <taxon>Mucoromycota</taxon>
        <taxon>Mucoromycotina</taxon>
        <taxon>Mucoromycetes</taxon>
        <taxon>Mucorales</taxon>
        <taxon>Phycomycetaceae</taxon>
        <taxon>Phycomyces</taxon>
    </lineage>
</organism>
<dbReference type="GO" id="GO:0047617">
    <property type="term" value="F:fatty acyl-CoA hydrolase activity"/>
    <property type="evidence" value="ECO:0007669"/>
    <property type="project" value="InterPro"/>
</dbReference>
<dbReference type="GeneID" id="28999872"/>
<accession>A0A162V043</accession>
<dbReference type="InParanoid" id="A0A162V043"/>
<evidence type="ECO:0000313" key="5">
    <source>
        <dbReference type="Proteomes" id="UP000077315"/>
    </source>
</evidence>
<dbReference type="EMBL" id="KV440972">
    <property type="protein sequence ID" value="OAD79113.1"/>
    <property type="molecule type" value="Genomic_DNA"/>
</dbReference>
<dbReference type="SUPFAM" id="SSF54637">
    <property type="entry name" value="Thioesterase/thiol ester dehydrase-isomerase"/>
    <property type="match status" value="1"/>
</dbReference>
<sequence length="157" mass="17862">MKINPVIAEKYPSLKQCVDLYNDRVEKTHYWENSVVSNMTIVDAKPNQLIWEFYVEQRHCHIFDRVHGGCAATVIDIASSFAVLVHEGELQWRSIGVSTDLSVSYLSSIPKGITARVECDLLRLGNKLGSVVVRVYDDQQKMCYSALHTKFNVDSRL</sequence>
<dbReference type="STRING" id="763407.A0A162V043"/>
<dbReference type="Proteomes" id="UP000077315">
    <property type="component" value="Unassembled WGS sequence"/>
</dbReference>
<dbReference type="CDD" id="cd03443">
    <property type="entry name" value="PaaI_thioesterase"/>
    <property type="match status" value="1"/>
</dbReference>